<sequence length="308" mass="30325">MQNCTRHATTNQGDPSGPHMELAPFPLSTKHSRSMELNQNSNRNQKRSPYTRRQKGADKKKESGPYIYFACFPQLLLFIYYGPSLTPHTHSLIMSDSSINLATVSLPAAGDIGFGTSASFPTDISALLTMTETSYDPAAVSSAAAALIQNGEQQASIDAALSGLAENGTSITDSAALAILASASALQSQNGTAAAAEATSSSNGTAVAGAGAGDSISVASAPSGASGVLTNSVPASDSGSALVTASGSGRASGSAKASGSASGSARASGSGSASAAAASASGSTEKANTGAHMVIPAILLAAPLAALL</sequence>
<gene>
    <name evidence="4" type="ORF">B0I71DRAFT_116734</name>
    <name evidence="3" type="ORF">YALI1_B25833g</name>
</gene>
<keyword evidence="2" id="KW-1133">Transmembrane helix</keyword>
<dbReference type="VEuPathDB" id="FungiDB:YALI0_B19756g"/>
<dbReference type="Proteomes" id="UP000256601">
    <property type="component" value="Unassembled WGS sequence"/>
</dbReference>
<evidence type="ECO:0000313" key="3">
    <source>
        <dbReference type="EMBL" id="AOW01951.1"/>
    </source>
</evidence>
<protein>
    <submittedName>
        <fullName evidence="3">Uncharacterized protein</fullName>
    </submittedName>
</protein>
<reference evidence="4 6" key="2">
    <citation type="submission" date="2018-07" db="EMBL/GenBank/DDBJ databases">
        <title>Draft Genome Assemblies for Five Robust Yarrowia lipolytica Strains Exhibiting High Lipid Production and Pentose Sugar Utilization and Sugar Alcohol Secretion from Undetoxified Lignocellulosic Biomass Hydrolysates.</title>
        <authorList>
            <consortium name="DOE Joint Genome Institute"/>
            <person name="Walker C."/>
            <person name="Ryu S."/>
            <person name="Na H."/>
            <person name="Zane M."/>
            <person name="LaButti K."/>
            <person name="Lipzen A."/>
            <person name="Haridas S."/>
            <person name="Barry K."/>
            <person name="Grigoriev I.V."/>
            <person name="Quarterman J."/>
            <person name="Slininger P."/>
            <person name="Dien B."/>
            <person name="Trinh C.T."/>
        </authorList>
    </citation>
    <scope>NUCLEOTIDE SEQUENCE [LARGE SCALE GENOMIC DNA]</scope>
    <source>
        <strain evidence="4 6">YB392</strain>
    </source>
</reference>
<organism evidence="3 5">
    <name type="scientific">Yarrowia lipolytica</name>
    <name type="common">Candida lipolytica</name>
    <dbReference type="NCBI Taxonomy" id="4952"/>
    <lineage>
        <taxon>Eukaryota</taxon>
        <taxon>Fungi</taxon>
        <taxon>Dikarya</taxon>
        <taxon>Ascomycota</taxon>
        <taxon>Saccharomycotina</taxon>
        <taxon>Dipodascomycetes</taxon>
        <taxon>Dipodascales</taxon>
        <taxon>Dipodascales incertae sedis</taxon>
        <taxon>Yarrowia</taxon>
    </lineage>
</organism>
<feature type="transmembrane region" description="Helical" evidence="2">
    <location>
        <begin position="65"/>
        <end position="82"/>
    </location>
</feature>
<name>A0A1H6PHG3_YARLL</name>
<dbReference type="EMBL" id="CP017554">
    <property type="protein sequence ID" value="AOW01951.1"/>
    <property type="molecule type" value="Genomic_DNA"/>
</dbReference>
<evidence type="ECO:0000313" key="6">
    <source>
        <dbReference type="Proteomes" id="UP000256601"/>
    </source>
</evidence>
<proteinExistence type="predicted"/>
<reference evidence="3 5" key="1">
    <citation type="journal article" date="2016" name="PLoS ONE">
        <title>Sequence Assembly of Yarrowia lipolytica Strain W29/CLIB89 Shows Transposable Element Diversity.</title>
        <authorList>
            <person name="Magnan C."/>
            <person name="Yu J."/>
            <person name="Chang I."/>
            <person name="Jahn E."/>
            <person name="Kanomata Y."/>
            <person name="Wu J."/>
            <person name="Zeller M."/>
            <person name="Oakes M."/>
            <person name="Baldi P."/>
            <person name="Sandmeyer S."/>
        </authorList>
    </citation>
    <scope>NUCLEOTIDE SEQUENCE [LARGE SCALE GENOMIC DNA]</scope>
    <source>
        <strain evidence="3">CLIB89</strain>
        <strain evidence="5">CLIB89(W29)</strain>
    </source>
</reference>
<evidence type="ECO:0000313" key="4">
    <source>
        <dbReference type="EMBL" id="RDW26801.1"/>
    </source>
</evidence>
<feature type="compositionally biased region" description="Low complexity" evidence="1">
    <location>
        <begin position="245"/>
        <end position="266"/>
    </location>
</feature>
<feature type="region of interest" description="Disordered" evidence="1">
    <location>
        <begin position="1"/>
        <end position="59"/>
    </location>
</feature>
<dbReference type="VEuPathDB" id="FungiDB:YALI1_B25833g"/>
<keyword evidence="2" id="KW-0812">Transmembrane</keyword>
<dbReference type="EMBL" id="KZ858974">
    <property type="protein sequence ID" value="RDW26801.1"/>
    <property type="molecule type" value="Genomic_DNA"/>
</dbReference>
<dbReference type="KEGG" id="yli:2907131"/>
<feature type="region of interest" description="Disordered" evidence="1">
    <location>
        <begin position="236"/>
        <end position="266"/>
    </location>
</feature>
<accession>A0A1H6PHG3</accession>
<evidence type="ECO:0000256" key="1">
    <source>
        <dbReference type="SAM" id="MobiDB-lite"/>
    </source>
</evidence>
<evidence type="ECO:0000256" key="2">
    <source>
        <dbReference type="SAM" id="Phobius"/>
    </source>
</evidence>
<feature type="compositionally biased region" description="Basic residues" evidence="1">
    <location>
        <begin position="44"/>
        <end position="54"/>
    </location>
</feature>
<feature type="compositionally biased region" description="Polar residues" evidence="1">
    <location>
        <begin position="1"/>
        <end position="14"/>
    </location>
</feature>
<evidence type="ECO:0000313" key="5">
    <source>
        <dbReference type="Proteomes" id="UP000182444"/>
    </source>
</evidence>
<dbReference type="GeneID" id="2907131"/>
<keyword evidence="2" id="KW-0472">Membrane</keyword>
<dbReference type="AlphaFoldDB" id="A0A1H6PHG3"/>
<dbReference type="Proteomes" id="UP000182444">
    <property type="component" value="Chromosome 1B"/>
</dbReference>